<keyword evidence="8" id="KW-1185">Reference proteome</keyword>
<organism evidence="7 8">
    <name type="scientific">Blastochloris sulfoviridis</name>
    <dbReference type="NCBI Taxonomy" id="50712"/>
    <lineage>
        <taxon>Bacteria</taxon>
        <taxon>Pseudomonadati</taxon>
        <taxon>Pseudomonadota</taxon>
        <taxon>Alphaproteobacteria</taxon>
        <taxon>Hyphomicrobiales</taxon>
        <taxon>Blastochloridaceae</taxon>
        <taxon>Blastochloris</taxon>
    </lineage>
</organism>
<feature type="compositionally biased region" description="Low complexity" evidence="5">
    <location>
        <begin position="23"/>
        <end position="35"/>
    </location>
</feature>
<evidence type="ECO:0000256" key="3">
    <source>
        <dbReference type="ARBA" id="ARBA00022989"/>
    </source>
</evidence>
<keyword evidence="2 6" id="KW-0812">Transmembrane</keyword>
<comment type="subcellular location">
    <subcellularLocation>
        <location evidence="1">Membrane</location>
        <topology evidence="1">Multi-pass membrane protein</topology>
    </subcellularLocation>
</comment>
<protein>
    <recommendedName>
        <fullName evidence="9">MBOAT family protein</fullName>
    </recommendedName>
</protein>
<evidence type="ECO:0000256" key="5">
    <source>
        <dbReference type="SAM" id="MobiDB-lite"/>
    </source>
</evidence>
<proteinExistence type="predicted"/>
<dbReference type="EMBL" id="VWPL01000005">
    <property type="protein sequence ID" value="KAA5602686.1"/>
    <property type="molecule type" value="Genomic_DNA"/>
</dbReference>
<feature type="transmembrane region" description="Helical" evidence="6">
    <location>
        <begin position="138"/>
        <end position="156"/>
    </location>
</feature>
<accession>A0A5M6I3A7</accession>
<dbReference type="InterPro" id="IPR004299">
    <property type="entry name" value="MBOAT_fam"/>
</dbReference>
<feature type="transmembrane region" description="Helical" evidence="6">
    <location>
        <begin position="81"/>
        <end position="101"/>
    </location>
</feature>
<gene>
    <name evidence="7" type="ORF">F1193_04170</name>
</gene>
<feature type="transmembrane region" description="Helical" evidence="6">
    <location>
        <begin position="467"/>
        <end position="488"/>
    </location>
</feature>
<comment type="caution">
    <text evidence="7">The sequence shown here is derived from an EMBL/GenBank/DDBJ whole genome shotgun (WGS) entry which is preliminary data.</text>
</comment>
<evidence type="ECO:0000256" key="4">
    <source>
        <dbReference type="ARBA" id="ARBA00023136"/>
    </source>
</evidence>
<dbReference type="AlphaFoldDB" id="A0A5M6I3A7"/>
<keyword evidence="3 6" id="KW-1133">Transmembrane helix</keyword>
<dbReference type="RefSeq" id="WP_150096416.1">
    <property type="nucleotide sequence ID" value="NZ_VWPL01000005.1"/>
</dbReference>
<feature type="transmembrane region" description="Helical" evidence="6">
    <location>
        <begin position="271"/>
        <end position="292"/>
    </location>
</feature>
<reference evidence="7 8" key="1">
    <citation type="submission" date="2019-09" db="EMBL/GenBank/DDBJ databases">
        <title>Draft Whole-Genome sequence of Blastochloris sulfoviridis DSM 729.</title>
        <authorList>
            <person name="Meyer T.E."/>
            <person name="Kyndt J.A."/>
        </authorList>
    </citation>
    <scope>NUCLEOTIDE SEQUENCE [LARGE SCALE GENOMIC DNA]</scope>
    <source>
        <strain evidence="7 8">DSM 729</strain>
    </source>
</reference>
<evidence type="ECO:0008006" key="9">
    <source>
        <dbReference type="Google" id="ProtNLM"/>
    </source>
</evidence>
<dbReference type="Pfam" id="PF03062">
    <property type="entry name" value="MBOAT"/>
    <property type="match status" value="1"/>
</dbReference>
<feature type="transmembrane region" description="Helical" evidence="6">
    <location>
        <begin position="198"/>
        <end position="216"/>
    </location>
</feature>
<feature type="transmembrane region" description="Helical" evidence="6">
    <location>
        <begin position="228"/>
        <end position="251"/>
    </location>
</feature>
<sequence length="491" mass="54927">MTTEYHYLSGGISASEADRSSASRRNSQQQNSPSDTFDATDPQMIPAVLGPNNTRISAQTASDWDIRATWRPPAIPFDTTLFRYIIFWLIGFFALATLSLFSNDTSPFIIKTIYSTLIVLGVLYPVLIALPAARNFSAIPYLLFFAISATSFLGVTETMTGFHVISSNPAVYGLSFYGASLAYHVYLRSLTVSTAVTSANPLLLFTGPIATSAGLIKYSSLKRRLIHYFPYALIGFFFFKIVGAPLGNFFWMIDCTNILTSLQFAAIFEMFVYFNFAGLSLIVYAVCGIIGLKIPLNFQQPFSARNIIEFWRGWHISLSTVLKTLFYTPTRKAFGGTTALFIVYVSSAFWHGVAINFVIWGIFHAVCFWLTIKLLKSDWRLLTTILMVFAIVYGRMLFVDSDTERLLAKMTFDSTFPAQISEAKIPTIAYISLAMASTLVFLEFALAKQRLFRQRTYKYLRTNISQILILAATILLIQSDGGASYAVYGQR</sequence>
<feature type="region of interest" description="Disordered" evidence="5">
    <location>
        <begin position="1"/>
        <end position="42"/>
    </location>
</feature>
<name>A0A5M6I3A7_9HYPH</name>
<evidence type="ECO:0000256" key="1">
    <source>
        <dbReference type="ARBA" id="ARBA00004141"/>
    </source>
</evidence>
<evidence type="ECO:0000256" key="2">
    <source>
        <dbReference type="ARBA" id="ARBA00022692"/>
    </source>
</evidence>
<feature type="transmembrane region" description="Helical" evidence="6">
    <location>
        <begin position="168"/>
        <end position="186"/>
    </location>
</feature>
<dbReference type="GO" id="GO:0016020">
    <property type="term" value="C:membrane"/>
    <property type="evidence" value="ECO:0007669"/>
    <property type="project" value="UniProtKB-SubCell"/>
</dbReference>
<feature type="transmembrane region" description="Helical" evidence="6">
    <location>
        <begin position="379"/>
        <end position="398"/>
    </location>
</feature>
<keyword evidence="4 6" id="KW-0472">Membrane</keyword>
<evidence type="ECO:0000313" key="7">
    <source>
        <dbReference type="EMBL" id="KAA5602686.1"/>
    </source>
</evidence>
<dbReference type="OrthoDB" id="139172at2"/>
<feature type="transmembrane region" description="Helical" evidence="6">
    <location>
        <begin position="113"/>
        <end position="132"/>
    </location>
</feature>
<feature type="transmembrane region" description="Helical" evidence="6">
    <location>
        <begin position="427"/>
        <end position="446"/>
    </location>
</feature>
<feature type="transmembrane region" description="Helical" evidence="6">
    <location>
        <begin position="349"/>
        <end position="372"/>
    </location>
</feature>
<evidence type="ECO:0000313" key="8">
    <source>
        <dbReference type="Proteomes" id="UP000323886"/>
    </source>
</evidence>
<dbReference type="Proteomes" id="UP000323886">
    <property type="component" value="Unassembled WGS sequence"/>
</dbReference>
<evidence type="ECO:0000256" key="6">
    <source>
        <dbReference type="SAM" id="Phobius"/>
    </source>
</evidence>